<dbReference type="Proteomes" id="UP000000768">
    <property type="component" value="Chromosome 2"/>
</dbReference>
<evidence type="ECO:0000313" key="2">
    <source>
        <dbReference type="Proteomes" id="UP000000768"/>
    </source>
</evidence>
<evidence type="ECO:0000313" key="1">
    <source>
        <dbReference type="EMBL" id="OQU89190.1"/>
    </source>
</evidence>
<keyword evidence="2" id="KW-1185">Reference proteome</keyword>
<name>A0A1W0W476_SORBI</name>
<organism evidence="1 2">
    <name type="scientific">Sorghum bicolor</name>
    <name type="common">Sorghum</name>
    <name type="synonym">Sorghum vulgare</name>
    <dbReference type="NCBI Taxonomy" id="4558"/>
    <lineage>
        <taxon>Eukaryota</taxon>
        <taxon>Viridiplantae</taxon>
        <taxon>Streptophyta</taxon>
        <taxon>Embryophyta</taxon>
        <taxon>Tracheophyta</taxon>
        <taxon>Spermatophyta</taxon>
        <taxon>Magnoliopsida</taxon>
        <taxon>Liliopsida</taxon>
        <taxon>Poales</taxon>
        <taxon>Poaceae</taxon>
        <taxon>PACMAD clade</taxon>
        <taxon>Panicoideae</taxon>
        <taxon>Andropogonodae</taxon>
        <taxon>Andropogoneae</taxon>
        <taxon>Sorghinae</taxon>
        <taxon>Sorghum</taxon>
    </lineage>
</organism>
<dbReference type="Gramene" id="OQU89190">
    <property type="protein sequence ID" value="OQU89190"/>
    <property type="gene ID" value="SORBI_3002G157950"/>
</dbReference>
<reference evidence="1 2" key="1">
    <citation type="journal article" date="2009" name="Nature">
        <title>The Sorghum bicolor genome and the diversification of grasses.</title>
        <authorList>
            <person name="Paterson A.H."/>
            <person name="Bowers J.E."/>
            <person name="Bruggmann R."/>
            <person name="Dubchak I."/>
            <person name="Grimwood J."/>
            <person name="Gundlach H."/>
            <person name="Haberer G."/>
            <person name="Hellsten U."/>
            <person name="Mitros T."/>
            <person name="Poliakov A."/>
            <person name="Schmutz J."/>
            <person name="Spannagl M."/>
            <person name="Tang H."/>
            <person name="Wang X."/>
            <person name="Wicker T."/>
            <person name="Bharti A.K."/>
            <person name="Chapman J."/>
            <person name="Feltus F.A."/>
            <person name="Gowik U."/>
            <person name="Grigoriev I.V."/>
            <person name="Lyons E."/>
            <person name="Maher C.A."/>
            <person name="Martis M."/>
            <person name="Narechania A."/>
            <person name="Otillar R.P."/>
            <person name="Penning B.W."/>
            <person name="Salamov A.A."/>
            <person name="Wang Y."/>
            <person name="Zhang L."/>
            <person name="Carpita N.C."/>
            <person name="Freeling M."/>
            <person name="Gingle A.R."/>
            <person name="Hash C.T."/>
            <person name="Keller B."/>
            <person name="Klein P."/>
            <person name="Kresovich S."/>
            <person name="McCann M.C."/>
            <person name="Ming R."/>
            <person name="Peterson D.G."/>
            <person name="Mehboob-ur-Rahman"/>
            <person name="Ware D."/>
            <person name="Westhoff P."/>
            <person name="Mayer K.F."/>
            <person name="Messing J."/>
            <person name="Rokhsar D.S."/>
        </authorList>
    </citation>
    <scope>NUCLEOTIDE SEQUENCE [LARGE SCALE GENOMIC DNA]</scope>
    <source>
        <strain evidence="2">cv. BTx623</strain>
    </source>
</reference>
<dbReference type="EMBL" id="CM000761">
    <property type="protein sequence ID" value="OQU89190.1"/>
    <property type="molecule type" value="Genomic_DNA"/>
</dbReference>
<protein>
    <submittedName>
        <fullName evidence="1">Uncharacterized protein</fullName>
    </submittedName>
</protein>
<dbReference type="InParanoid" id="A0A1W0W476"/>
<reference evidence="2" key="2">
    <citation type="journal article" date="2018" name="Plant J.">
        <title>The Sorghum bicolor reference genome: improved assembly, gene annotations, a transcriptome atlas, and signatures of genome organization.</title>
        <authorList>
            <person name="McCormick R.F."/>
            <person name="Truong S.K."/>
            <person name="Sreedasyam A."/>
            <person name="Jenkins J."/>
            <person name="Shu S."/>
            <person name="Sims D."/>
            <person name="Kennedy M."/>
            <person name="Amirebrahimi M."/>
            <person name="Weers B.D."/>
            <person name="McKinley B."/>
            <person name="Mattison A."/>
            <person name="Morishige D.T."/>
            <person name="Grimwood J."/>
            <person name="Schmutz J."/>
            <person name="Mullet J.E."/>
        </authorList>
    </citation>
    <scope>NUCLEOTIDE SEQUENCE [LARGE SCALE GENOMIC DNA]</scope>
    <source>
        <strain evidence="2">cv. BTx623</strain>
    </source>
</reference>
<proteinExistence type="predicted"/>
<gene>
    <name evidence="1" type="ORF">SORBI_3002G157950</name>
</gene>
<accession>A0A1W0W476</accession>
<sequence>MRDFFDNMSKTYDLRIPLYYCKLDLVDIACDCIALSKEFGKKYVVPIMEEDGYAVVAQLYHDGHEENYKVNLCITSDGMVVLAGDGLPL</sequence>
<dbReference type="AlphaFoldDB" id="A0A1W0W476"/>